<evidence type="ECO:0000313" key="3">
    <source>
        <dbReference type="Proteomes" id="UP000010552"/>
    </source>
</evidence>
<sequence length="120" mass="12966">MCGSELLRESSQRRPGLTLCHLRGRSQLPVAADSPNGRRLDEPLIQTIAFSRLIADSDVGTVLKAPSPASALPFRGGFLWTELPRLKHPPGRTGVPAGSPEGRSERRALWQLARPAGPQP</sequence>
<dbReference type="EMBL" id="KB030670">
    <property type="protein sequence ID" value="ELK11694.1"/>
    <property type="molecule type" value="Genomic_DNA"/>
</dbReference>
<organism evidence="2 3">
    <name type="scientific">Pteropus alecto</name>
    <name type="common">Black flying fox</name>
    <dbReference type="NCBI Taxonomy" id="9402"/>
    <lineage>
        <taxon>Eukaryota</taxon>
        <taxon>Metazoa</taxon>
        <taxon>Chordata</taxon>
        <taxon>Craniata</taxon>
        <taxon>Vertebrata</taxon>
        <taxon>Euteleostomi</taxon>
        <taxon>Mammalia</taxon>
        <taxon>Eutheria</taxon>
        <taxon>Laurasiatheria</taxon>
        <taxon>Chiroptera</taxon>
        <taxon>Yinpterochiroptera</taxon>
        <taxon>Pteropodoidea</taxon>
        <taxon>Pteropodidae</taxon>
        <taxon>Pteropodinae</taxon>
        <taxon>Pteropus</taxon>
    </lineage>
</organism>
<gene>
    <name evidence="2" type="ORF">PAL_GLEAN10010429</name>
</gene>
<protein>
    <submittedName>
        <fullName evidence="2">Uncharacterized protein</fullName>
    </submittedName>
</protein>
<reference evidence="3" key="1">
    <citation type="journal article" date="2013" name="Science">
        <title>Comparative analysis of bat genomes provides insight into the evolution of flight and immunity.</title>
        <authorList>
            <person name="Zhang G."/>
            <person name="Cowled C."/>
            <person name="Shi Z."/>
            <person name="Huang Z."/>
            <person name="Bishop-Lilly K.A."/>
            <person name="Fang X."/>
            <person name="Wynne J.W."/>
            <person name="Xiong Z."/>
            <person name="Baker M.L."/>
            <person name="Zhao W."/>
            <person name="Tachedjian M."/>
            <person name="Zhu Y."/>
            <person name="Zhou P."/>
            <person name="Jiang X."/>
            <person name="Ng J."/>
            <person name="Yang L."/>
            <person name="Wu L."/>
            <person name="Xiao J."/>
            <person name="Feng Y."/>
            <person name="Chen Y."/>
            <person name="Sun X."/>
            <person name="Zhang Y."/>
            <person name="Marsh G.A."/>
            <person name="Crameri G."/>
            <person name="Broder C.C."/>
            <person name="Frey K.G."/>
            <person name="Wang L.F."/>
            <person name="Wang J."/>
        </authorList>
    </citation>
    <scope>NUCLEOTIDE SEQUENCE [LARGE SCALE GENOMIC DNA]</scope>
</reference>
<dbReference type="InParanoid" id="L5KJ56"/>
<evidence type="ECO:0000313" key="2">
    <source>
        <dbReference type="EMBL" id="ELK11694.1"/>
    </source>
</evidence>
<proteinExistence type="predicted"/>
<dbReference type="Proteomes" id="UP000010552">
    <property type="component" value="Unassembled WGS sequence"/>
</dbReference>
<keyword evidence="3" id="KW-1185">Reference proteome</keyword>
<feature type="region of interest" description="Disordered" evidence="1">
    <location>
        <begin position="83"/>
        <end position="120"/>
    </location>
</feature>
<dbReference type="AlphaFoldDB" id="L5KJ56"/>
<name>L5KJ56_PTEAL</name>
<evidence type="ECO:0000256" key="1">
    <source>
        <dbReference type="SAM" id="MobiDB-lite"/>
    </source>
</evidence>
<accession>L5KJ56</accession>